<dbReference type="SUPFAM" id="SSF81342">
    <property type="entry name" value="Transmembrane di-heme cytochromes"/>
    <property type="match status" value="1"/>
</dbReference>
<dbReference type="InterPro" id="IPR011577">
    <property type="entry name" value="Cyt_b561_bac/Ni-Hgenase"/>
</dbReference>
<dbReference type="InterPro" id="IPR016174">
    <property type="entry name" value="Di-haem_cyt_TM"/>
</dbReference>
<sequence>MTKKHILIWDLPVRLFHWALVICLIGSWYTSEGDRGLIDIHMLFGYTILGLVIFRICWGFIGTKYAKFSQFTPNPNEVKAYIKDNNKPYLGHNPLGSLMVLFMLALLLLQSTSGLFMTDDIFTNGPYFDSVSKETQKFMSLIHSNIFDIIIIVSTLHIVAISYYLLIKKQNLITAMFTGKKWVEKKFVASAITHSKLLTAIILLIIVCAFIYWLVVLNIPEVEEFYY</sequence>
<keyword evidence="2" id="KW-1003">Cell membrane</keyword>
<name>A0ABQ3J4V3_9GAMM</name>
<dbReference type="Gene3D" id="1.20.950.20">
    <property type="entry name" value="Transmembrane di-heme cytochromes, Chain C"/>
    <property type="match status" value="1"/>
</dbReference>
<evidence type="ECO:0000256" key="2">
    <source>
        <dbReference type="ARBA" id="ARBA00022475"/>
    </source>
</evidence>
<protein>
    <submittedName>
        <fullName evidence="8">Cytochrome b561</fullName>
    </submittedName>
</protein>
<dbReference type="Pfam" id="PF01292">
    <property type="entry name" value="Ni_hydr_CYTB"/>
    <property type="match status" value="1"/>
</dbReference>
<dbReference type="EMBL" id="BNAH01000022">
    <property type="protein sequence ID" value="GHF02783.1"/>
    <property type="molecule type" value="Genomic_DNA"/>
</dbReference>
<dbReference type="Proteomes" id="UP000626370">
    <property type="component" value="Unassembled WGS sequence"/>
</dbReference>
<evidence type="ECO:0000313" key="9">
    <source>
        <dbReference type="Proteomes" id="UP000626370"/>
    </source>
</evidence>
<comment type="caution">
    <text evidence="8">The sequence shown here is derived from an EMBL/GenBank/DDBJ whole genome shotgun (WGS) entry which is preliminary data.</text>
</comment>
<feature type="transmembrane region" description="Helical" evidence="6">
    <location>
        <begin position="12"/>
        <end position="31"/>
    </location>
</feature>
<keyword evidence="4 6" id="KW-1133">Transmembrane helix</keyword>
<feature type="transmembrane region" description="Helical" evidence="6">
    <location>
        <begin position="43"/>
        <end position="61"/>
    </location>
</feature>
<organism evidence="8 9">
    <name type="scientific">Thalassotalea profundi</name>
    <dbReference type="NCBI Taxonomy" id="2036687"/>
    <lineage>
        <taxon>Bacteria</taxon>
        <taxon>Pseudomonadati</taxon>
        <taxon>Pseudomonadota</taxon>
        <taxon>Gammaproteobacteria</taxon>
        <taxon>Alteromonadales</taxon>
        <taxon>Colwelliaceae</taxon>
        <taxon>Thalassotalea</taxon>
    </lineage>
</organism>
<evidence type="ECO:0000256" key="5">
    <source>
        <dbReference type="ARBA" id="ARBA00023136"/>
    </source>
</evidence>
<keyword evidence="3 6" id="KW-0812">Transmembrane</keyword>
<reference evidence="9" key="1">
    <citation type="journal article" date="2019" name="Int. J. Syst. Evol. Microbiol.">
        <title>The Global Catalogue of Microorganisms (GCM) 10K type strain sequencing project: providing services to taxonomists for standard genome sequencing and annotation.</title>
        <authorList>
            <consortium name="The Broad Institute Genomics Platform"/>
            <consortium name="The Broad Institute Genome Sequencing Center for Infectious Disease"/>
            <person name="Wu L."/>
            <person name="Ma J."/>
        </authorList>
    </citation>
    <scope>NUCLEOTIDE SEQUENCE [LARGE SCALE GENOMIC DNA]</scope>
    <source>
        <strain evidence="9">CGMCC 1.15922</strain>
    </source>
</reference>
<accession>A0ABQ3J4V3</accession>
<feature type="transmembrane region" description="Helical" evidence="6">
    <location>
        <begin position="187"/>
        <end position="215"/>
    </location>
</feature>
<evidence type="ECO:0000256" key="3">
    <source>
        <dbReference type="ARBA" id="ARBA00022692"/>
    </source>
</evidence>
<dbReference type="PANTHER" id="PTHR30485">
    <property type="entry name" value="NI/FE-HYDROGENASE 1 B-TYPE CYTOCHROME SUBUNIT"/>
    <property type="match status" value="1"/>
</dbReference>
<comment type="subcellular location">
    <subcellularLocation>
        <location evidence="1">Cell membrane</location>
        <topology evidence="1">Multi-pass membrane protein</topology>
    </subcellularLocation>
</comment>
<evidence type="ECO:0000256" key="1">
    <source>
        <dbReference type="ARBA" id="ARBA00004651"/>
    </source>
</evidence>
<dbReference type="InterPro" id="IPR051542">
    <property type="entry name" value="Hydrogenase_cytochrome"/>
</dbReference>
<feature type="domain" description="Cytochrome b561 bacterial/Ni-hydrogenase" evidence="7">
    <location>
        <begin position="9"/>
        <end position="179"/>
    </location>
</feature>
<dbReference type="RefSeq" id="WP_229817450.1">
    <property type="nucleotide sequence ID" value="NZ_BNAH01000022.1"/>
</dbReference>
<dbReference type="PANTHER" id="PTHR30485:SF2">
    <property type="entry name" value="BLL0597 PROTEIN"/>
    <property type="match status" value="1"/>
</dbReference>
<proteinExistence type="predicted"/>
<evidence type="ECO:0000256" key="4">
    <source>
        <dbReference type="ARBA" id="ARBA00022989"/>
    </source>
</evidence>
<keyword evidence="5 6" id="KW-0472">Membrane</keyword>
<evidence type="ECO:0000256" key="6">
    <source>
        <dbReference type="SAM" id="Phobius"/>
    </source>
</evidence>
<evidence type="ECO:0000313" key="8">
    <source>
        <dbReference type="EMBL" id="GHF02783.1"/>
    </source>
</evidence>
<gene>
    <name evidence="8" type="ORF">GCM10011501_35080</name>
</gene>
<feature type="transmembrane region" description="Helical" evidence="6">
    <location>
        <begin position="146"/>
        <end position="166"/>
    </location>
</feature>
<feature type="transmembrane region" description="Helical" evidence="6">
    <location>
        <begin position="95"/>
        <end position="117"/>
    </location>
</feature>
<evidence type="ECO:0000259" key="7">
    <source>
        <dbReference type="Pfam" id="PF01292"/>
    </source>
</evidence>
<keyword evidence="9" id="KW-1185">Reference proteome</keyword>